<dbReference type="EMBL" id="JBFRCH010000056">
    <property type="protein sequence ID" value="MEX3937564.1"/>
    <property type="molecule type" value="Genomic_DNA"/>
</dbReference>
<evidence type="ECO:0000313" key="2">
    <source>
        <dbReference type="Proteomes" id="UP001558850"/>
    </source>
</evidence>
<reference evidence="1" key="1">
    <citation type="submission" date="2024-07" db="EMBL/GenBank/DDBJ databases">
        <title>A survey of Mimosa microsymbionts across Brazilian biomes reveals a high diversity of Paraburkholderia nodulating endemic species, but also that Cupriavidus is common as a symbiont of widespread species.</title>
        <authorList>
            <person name="Rouws L."/>
            <person name="Barauna A."/>
            <person name="Beukes C."/>
            <person name="Rouws J.R.C."/>
            <person name="De Faria S.M."/>
            <person name="Gross E."/>
            <person name="Bueno Dos Reis Junior F."/>
            <person name="Simon M.F."/>
            <person name="Maluk M."/>
            <person name="Odee D.W."/>
            <person name="Kenicer G."/>
            <person name="Young J.P.W."/>
            <person name="Reis V.M."/>
            <person name="Zilli J."/>
            <person name="James E.K."/>
        </authorList>
    </citation>
    <scope>NUCLEOTIDE SEQUENCE</scope>
    <source>
        <strain evidence="1">EG181B</strain>
    </source>
</reference>
<comment type="caution">
    <text evidence="1">The sequence shown here is derived from an EMBL/GenBank/DDBJ whole genome shotgun (WGS) entry which is preliminary data.</text>
</comment>
<gene>
    <name evidence="1" type="ORF">AB4Y32_38530</name>
</gene>
<name>A0ACC6UDC8_9BURK</name>
<organism evidence="1 2">
    <name type="scientific">Paraburkholderia phymatum</name>
    <dbReference type="NCBI Taxonomy" id="148447"/>
    <lineage>
        <taxon>Bacteria</taxon>
        <taxon>Pseudomonadati</taxon>
        <taxon>Pseudomonadota</taxon>
        <taxon>Betaproteobacteria</taxon>
        <taxon>Burkholderiales</taxon>
        <taxon>Burkholderiaceae</taxon>
        <taxon>Paraburkholderia</taxon>
    </lineage>
</organism>
<accession>A0ACC6UDC8</accession>
<sequence length="147" mass="16515">MAELSEDNRVLRTLLNVLSPSAEQLNASAKDQSVMLEKRRNRVCRPLAEDHRHPAKRPSNIMVVDRLSPFTISVSWSDPCVGRYTEQIWCSGRAPVAAICALTGRTINRGDRVFRPRTRDMRVPADCYQMILAETIGDCSDLTITDA</sequence>
<dbReference type="Proteomes" id="UP001558850">
    <property type="component" value="Unassembled WGS sequence"/>
</dbReference>
<proteinExistence type="predicted"/>
<evidence type="ECO:0000313" key="1">
    <source>
        <dbReference type="EMBL" id="MEX3937564.1"/>
    </source>
</evidence>
<keyword evidence="2" id="KW-1185">Reference proteome</keyword>
<protein>
    <submittedName>
        <fullName evidence="1">DUF3331 domain-containing protein</fullName>
    </submittedName>
</protein>